<feature type="coiled-coil region" evidence="9">
    <location>
        <begin position="269"/>
        <end position="331"/>
    </location>
</feature>
<accession>A0A382PJZ8</accession>
<evidence type="ECO:0000256" key="9">
    <source>
        <dbReference type="SAM" id="Coils"/>
    </source>
</evidence>
<protein>
    <recommendedName>
        <fullName evidence="1">valine--tRNA ligase</fullName>
        <ecNumber evidence="1">6.1.1.9</ecNumber>
    </recommendedName>
    <alternativeName>
        <fullName evidence="7">Valyl-tRNA synthetase</fullName>
    </alternativeName>
</protein>
<evidence type="ECO:0000256" key="3">
    <source>
        <dbReference type="ARBA" id="ARBA00022741"/>
    </source>
</evidence>
<feature type="domain" description="Methionyl/Valyl/Leucyl/Isoleucyl-tRNA synthetase anticodon-binding" evidence="10">
    <location>
        <begin position="65"/>
        <end position="212"/>
    </location>
</feature>
<dbReference type="FunFam" id="1.10.287.380:FF:000001">
    <property type="entry name" value="Valine--tRNA ligase"/>
    <property type="match status" value="1"/>
</dbReference>
<dbReference type="PANTHER" id="PTHR11946">
    <property type="entry name" value="VALYL-TRNA SYNTHETASES"/>
    <property type="match status" value="1"/>
</dbReference>
<dbReference type="Gene3D" id="1.10.730.10">
    <property type="entry name" value="Isoleucyl-tRNA Synthetase, Domain 1"/>
    <property type="match status" value="1"/>
</dbReference>
<sequence>YGSDALRVGLLLIAPQGSDILFSNDKIEHGRNFMNKLWNSARFILINVDNLNHDLPDYKSLHLTDKWIISKLHTSIQKINHQYEEYKLNEVIKTMYDFVYNYFCDWYIEFTKTRFYGDNPKDKKMAEAVSIYILKNILKLLHPFTPYITEEIWGYLDVKDEGLIINSKMPDFNGELINNKIEKDMNIIISSISAIRNIKASLNIPPSKTINLHIRGPEADTSIIEKNINLLNRLAKIEHIEAGTNIKKPNQSATAIIKNIELFVPLKGLIDLNQEIARLEKQIEDMNGRLNTINRKLENKNFIDRAPKDVVSHEKNKKADYELQLKKIEDNFNSLKD</sequence>
<dbReference type="GO" id="GO:0004832">
    <property type="term" value="F:valine-tRNA ligase activity"/>
    <property type="evidence" value="ECO:0007669"/>
    <property type="project" value="UniProtKB-EC"/>
</dbReference>
<dbReference type="InterPro" id="IPR010978">
    <property type="entry name" value="tRNA-bd_arm"/>
</dbReference>
<proteinExistence type="predicted"/>
<dbReference type="AlphaFoldDB" id="A0A382PJZ8"/>
<keyword evidence="2" id="KW-0436">Ligase</keyword>
<dbReference type="InterPro" id="IPR009080">
    <property type="entry name" value="tRNAsynth_Ia_anticodon-bd"/>
</dbReference>
<dbReference type="GO" id="GO:0006438">
    <property type="term" value="P:valyl-tRNA aminoacylation"/>
    <property type="evidence" value="ECO:0007669"/>
    <property type="project" value="InterPro"/>
</dbReference>
<evidence type="ECO:0000256" key="2">
    <source>
        <dbReference type="ARBA" id="ARBA00022598"/>
    </source>
</evidence>
<dbReference type="InterPro" id="IPR033705">
    <property type="entry name" value="Anticodon_Ia_Val"/>
</dbReference>
<dbReference type="PANTHER" id="PTHR11946:SF93">
    <property type="entry name" value="VALINE--TRNA LIGASE, CHLOROPLASTIC_MITOCHONDRIAL 2"/>
    <property type="match status" value="1"/>
</dbReference>
<dbReference type="Pfam" id="PF08264">
    <property type="entry name" value="Anticodon_1"/>
    <property type="match status" value="1"/>
</dbReference>
<dbReference type="InterPro" id="IPR037118">
    <property type="entry name" value="Val-tRNA_synth_C_sf"/>
</dbReference>
<dbReference type="SUPFAM" id="SSF46589">
    <property type="entry name" value="tRNA-binding arm"/>
    <property type="match status" value="1"/>
</dbReference>
<dbReference type="Pfam" id="PF10458">
    <property type="entry name" value="Val_tRNA-synt_C"/>
    <property type="match status" value="1"/>
</dbReference>
<dbReference type="InterPro" id="IPR002303">
    <property type="entry name" value="Valyl-tRNA_ligase"/>
</dbReference>
<feature type="domain" description="Valyl-tRNA synthetase tRNA-binding arm" evidence="11">
    <location>
        <begin position="271"/>
        <end position="336"/>
    </location>
</feature>
<keyword evidence="3" id="KW-0547">Nucleotide-binding</keyword>
<dbReference type="EC" id="6.1.1.9" evidence="1"/>
<dbReference type="Gene3D" id="1.10.287.380">
    <property type="entry name" value="Valyl-tRNA synthetase, C-terminal domain"/>
    <property type="match status" value="1"/>
</dbReference>
<dbReference type="InterPro" id="IPR019499">
    <property type="entry name" value="Val-tRNA_synth_tRNA-bd"/>
</dbReference>
<gene>
    <name evidence="12" type="ORF">METZ01_LOCUS325954</name>
</gene>
<feature type="non-terminal residue" evidence="12">
    <location>
        <position position="1"/>
    </location>
</feature>
<keyword evidence="6" id="KW-0030">Aminoacyl-tRNA synthetase</keyword>
<name>A0A382PJZ8_9ZZZZ</name>
<comment type="catalytic activity">
    <reaction evidence="8">
        <text>tRNA(Val) + L-valine + ATP = L-valyl-tRNA(Val) + AMP + diphosphate</text>
        <dbReference type="Rhea" id="RHEA:10704"/>
        <dbReference type="Rhea" id="RHEA-COMP:9672"/>
        <dbReference type="Rhea" id="RHEA-COMP:9708"/>
        <dbReference type="ChEBI" id="CHEBI:30616"/>
        <dbReference type="ChEBI" id="CHEBI:33019"/>
        <dbReference type="ChEBI" id="CHEBI:57762"/>
        <dbReference type="ChEBI" id="CHEBI:78442"/>
        <dbReference type="ChEBI" id="CHEBI:78537"/>
        <dbReference type="ChEBI" id="CHEBI:456215"/>
        <dbReference type="EC" id="6.1.1.9"/>
    </reaction>
</comment>
<evidence type="ECO:0000256" key="7">
    <source>
        <dbReference type="ARBA" id="ARBA00029936"/>
    </source>
</evidence>
<reference evidence="12" key="1">
    <citation type="submission" date="2018-05" db="EMBL/GenBank/DDBJ databases">
        <authorList>
            <person name="Lanie J.A."/>
            <person name="Ng W.-L."/>
            <person name="Kazmierczak K.M."/>
            <person name="Andrzejewski T.M."/>
            <person name="Davidsen T.M."/>
            <person name="Wayne K.J."/>
            <person name="Tettelin H."/>
            <person name="Glass J.I."/>
            <person name="Rusch D."/>
            <person name="Podicherti R."/>
            <person name="Tsui H.-C.T."/>
            <person name="Winkler M.E."/>
        </authorList>
    </citation>
    <scope>NUCLEOTIDE SEQUENCE</scope>
</reference>
<dbReference type="GO" id="GO:0005524">
    <property type="term" value="F:ATP binding"/>
    <property type="evidence" value="ECO:0007669"/>
    <property type="project" value="UniProtKB-KW"/>
</dbReference>
<evidence type="ECO:0000256" key="4">
    <source>
        <dbReference type="ARBA" id="ARBA00022840"/>
    </source>
</evidence>
<dbReference type="EMBL" id="UINC01107599">
    <property type="protein sequence ID" value="SVC73100.1"/>
    <property type="molecule type" value="Genomic_DNA"/>
</dbReference>
<evidence type="ECO:0000256" key="8">
    <source>
        <dbReference type="ARBA" id="ARBA00047552"/>
    </source>
</evidence>
<evidence type="ECO:0000313" key="12">
    <source>
        <dbReference type="EMBL" id="SVC73100.1"/>
    </source>
</evidence>
<dbReference type="GO" id="GO:0005829">
    <property type="term" value="C:cytosol"/>
    <property type="evidence" value="ECO:0007669"/>
    <property type="project" value="TreeGrafter"/>
</dbReference>
<organism evidence="12">
    <name type="scientific">marine metagenome</name>
    <dbReference type="NCBI Taxonomy" id="408172"/>
    <lineage>
        <taxon>unclassified sequences</taxon>
        <taxon>metagenomes</taxon>
        <taxon>ecological metagenomes</taxon>
    </lineage>
</organism>
<evidence type="ECO:0000256" key="5">
    <source>
        <dbReference type="ARBA" id="ARBA00022917"/>
    </source>
</evidence>
<evidence type="ECO:0000259" key="10">
    <source>
        <dbReference type="Pfam" id="PF08264"/>
    </source>
</evidence>
<keyword evidence="5" id="KW-0648">Protein biosynthesis</keyword>
<evidence type="ECO:0000256" key="1">
    <source>
        <dbReference type="ARBA" id="ARBA00013169"/>
    </source>
</evidence>
<dbReference type="InterPro" id="IPR013155">
    <property type="entry name" value="M/V/L/I-tRNA-synth_anticd-bd"/>
</dbReference>
<evidence type="ECO:0000256" key="6">
    <source>
        <dbReference type="ARBA" id="ARBA00023146"/>
    </source>
</evidence>
<dbReference type="CDD" id="cd07962">
    <property type="entry name" value="Anticodon_Ia_Val"/>
    <property type="match status" value="1"/>
</dbReference>
<keyword evidence="9" id="KW-0175">Coiled coil</keyword>
<dbReference type="SUPFAM" id="SSF47323">
    <property type="entry name" value="Anticodon-binding domain of a subclass of class I aminoacyl-tRNA synthetases"/>
    <property type="match status" value="1"/>
</dbReference>
<evidence type="ECO:0000259" key="11">
    <source>
        <dbReference type="Pfam" id="PF10458"/>
    </source>
</evidence>
<keyword evidence="4" id="KW-0067">ATP-binding</keyword>